<sequence>MDDPAFLFRWLISHRFQTRRKSPTLYLLVWIQRKIREGLRQRN</sequence>
<dbReference type="AlphaFoldDB" id="A0A0E2M6I2"/>
<evidence type="ECO:0000313" key="2">
    <source>
        <dbReference type="Proteomes" id="UP000016630"/>
    </source>
</evidence>
<dbReference type="Proteomes" id="UP000016630">
    <property type="component" value="Unassembled WGS sequence"/>
</dbReference>
<gene>
    <name evidence="1" type="ORF">HMPREF1555_00767</name>
</gene>
<dbReference type="HOGENOM" id="CLU_3237532_0_0_10"/>
<organism evidence="1 2">
    <name type="scientific">Porphyromonas gingivalis F0570</name>
    <dbReference type="NCBI Taxonomy" id="1227271"/>
    <lineage>
        <taxon>Bacteria</taxon>
        <taxon>Pseudomonadati</taxon>
        <taxon>Bacteroidota</taxon>
        <taxon>Bacteroidia</taxon>
        <taxon>Bacteroidales</taxon>
        <taxon>Porphyromonadaceae</taxon>
        <taxon>Porphyromonas</taxon>
    </lineage>
</organism>
<dbReference type="EMBL" id="AWUW01000046">
    <property type="protein sequence ID" value="ERJ67720.1"/>
    <property type="molecule type" value="Genomic_DNA"/>
</dbReference>
<proteinExistence type="predicted"/>
<name>A0A0E2M6I2_PORGN</name>
<protein>
    <submittedName>
        <fullName evidence="1">Uncharacterized protein</fullName>
    </submittedName>
</protein>
<reference evidence="1 2" key="1">
    <citation type="submission" date="2013-06" db="EMBL/GenBank/DDBJ databases">
        <authorList>
            <person name="Weinstock G."/>
            <person name="Sodergren E."/>
            <person name="Lobos E.A."/>
            <person name="Fulton L."/>
            <person name="Fulton R."/>
            <person name="Courtney L."/>
            <person name="Fronick C."/>
            <person name="O'Laughlin M."/>
            <person name="Godfrey J."/>
            <person name="Wilson R.M."/>
            <person name="Miner T."/>
            <person name="Farmer C."/>
            <person name="Delehaunty K."/>
            <person name="Cordes M."/>
            <person name="Minx P."/>
            <person name="Tomlinson C."/>
            <person name="Chen J."/>
            <person name="Wollam A."/>
            <person name="Pepin K.H."/>
            <person name="Bhonagiri V."/>
            <person name="Zhang X."/>
            <person name="Warren W."/>
            <person name="Mitreva M."/>
            <person name="Mardis E.R."/>
            <person name="Wilson R.K."/>
        </authorList>
    </citation>
    <scope>NUCLEOTIDE SEQUENCE [LARGE SCALE GENOMIC DNA]</scope>
    <source>
        <strain evidence="1 2">F0570</strain>
    </source>
</reference>
<comment type="caution">
    <text evidence="1">The sequence shown here is derived from an EMBL/GenBank/DDBJ whole genome shotgun (WGS) entry which is preliminary data.</text>
</comment>
<accession>A0A0E2M6I2</accession>
<evidence type="ECO:0000313" key="1">
    <source>
        <dbReference type="EMBL" id="ERJ67720.1"/>
    </source>
</evidence>